<accession>A1ZN05</accession>
<reference evidence="1 2" key="1">
    <citation type="submission" date="2007-01" db="EMBL/GenBank/DDBJ databases">
        <authorList>
            <person name="Haygood M."/>
            <person name="Podell S."/>
            <person name="Anderson C."/>
            <person name="Hopkinson B."/>
            <person name="Roe K."/>
            <person name="Barbeau K."/>
            <person name="Gaasterland T."/>
            <person name="Ferriera S."/>
            <person name="Johnson J."/>
            <person name="Kravitz S."/>
            <person name="Beeson K."/>
            <person name="Sutton G."/>
            <person name="Rogers Y.-H."/>
            <person name="Friedman R."/>
            <person name="Frazier M."/>
            <person name="Venter J.C."/>
        </authorList>
    </citation>
    <scope>NUCLEOTIDE SEQUENCE [LARGE SCALE GENOMIC DNA]</scope>
    <source>
        <strain evidence="1 2">ATCC 23134</strain>
    </source>
</reference>
<dbReference type="OrthoDB" id="9785181at2"/>
<sequence>MTTLTNPSYIKNNIMKNNKAKLSRSHQAIILMQQAKQLFESNNYNEAIQYYTRVIDLGTTLNNLAYTLYMRGCTYEAVGNIEEACIDWNEAQKLNIVHSLGVDFVEEALSKYQVN</sequence>
<comment type="caution">
    <text evidence="1">The sequence shown here is derived from an EMBL/GenBank/DDBJ whole genome shotgun (WGS) entry which is preliminary data.</text>
</comment>
<dbReference type="InterPro" id="IPR019734">
    <property type="entry name" value="TPR_rpt"/>
</dbReference>
<dbReference type="Gene3D" id="1.25.40.10">
    <property type="entry name" value="Tetratricopeptide repeat domain"/>
    <property type="match status" value="1"/>
</dbReference>
<protein>
    <submittedName>
        <fullName evidence="1">Tetratricopeptide repeat domain protein</fullName>
    </submittedName>
</protein>
<name>A1ZN05_MICM2</name>
<dbReference type="Pfam" id="PF13181">
    <property type="entry name" value="TPR_8"/>
    <property type="match status" value="2"/>
</dbReference>
<evidence type="ECO:0000313" key="2">
    <source>
        <dbReference type="Proteomes" id="UP000004095"/>
    </source>
</evidence>
<organism evidence="1 2">
    <name type="scientific">Microscilla marina ATCC 23134</name>
    <dbReference type="NCBI Taxonomy" id="313606"/>
    <lineage>
        <taxon>Bacteria</taxon>
        <taxon>Pseudomonadati</taxon>
        <taxon>Bacteroidota</taxon>
        <taxon>Cytophagia</taxon>
        <taxon>Cytophagales</taxon>
        <taxon>Microscillaceae</taxon>
        <taxon>Microscilla</taxon>
    </lineage>
</organism>
<dbReference type="EMBL" id="AAWS01000017">
    <property type="protein sequence ID" value="EAY28186.1"/>
    <property type="molecule type" value="Genomic_DNA"/>
</dbReference>
<gene>
    <name evidence="1" type="ORF">M23134_03447</name>
</gene>
<keyword evidence="2" id="KW-1185">Reference proteome</keyword>
<dbReference type="InterPro" id="IPR011990">
    <property type="entry name" value="TPR-like_helical_dom_sf"/>
</dbReference>
<dbReference type="SUPFAM" id="SSF48452">
    <property type="entry name" value="TPR-like"/>
    <property type="match status" value="1"/>
</dbReference>
<dbReference type="AlphaFoldDB" id="A1ZN05"/>
<proteinExistence type="predicted"/>
<dbReference type="SMART" id="SM00028">
    <property type="entry name" value="TPR"/>
    <property type="match status" value="2"/>
</dbReference>
<evidence type="ECO:0000313" key="1">
    <source>
        <dbReference type="EMBL" id="EAY28186.1"/>
    </source>
</evidence>
<dbReference type="Proteomes" id="UP000004095">
    <property type="component" value="Unassembled WGS sequence"/>
</dbReference>